<dbReference type="EC" id="2.1.3.15" evidence="6"/>
<dbReference type="GO" id="GO:0008270">
    <property type="term" value="F:zinc ion binding"/>
    <property type="evidence" value="ECO:0007669"/>
    <property type="project" value="UniProtKB-UniRule"/>
</dbReference>
<gene>
    <name evidence="6" type="primary">accD</name>
    <name evidence="8" type="ORF">SAMN04488123_1068</name>
</gene>
<dbReference type="HAMAP" id="MF_01395">
    <property type="entry name" value="AcetylCoA_CT_beta"/>
    <property type="match status" value="1"/>
</dbReference>
<keyword evidence="3 6" id="KW-0479">Metal-binding</keyword>
<dbReference type="UniPathway" id="UPA00655">
    <property type="reaction ID" value="UER00711"/>
</dbReference>
<keyword evidence="5 6" id="KW-0443">Lipid metabolism</keyword>
<feature type="binding site" evidence="6">
    <location>
        <position position="72"/>
    </location>
    <ligand>
        <name>Zn(2+)</name>
        <dbReference type="ChEBI" id="CHEBI:29105"/>
    </ligand>
</feature>
<feature type="domain" description="CoA carboxyltransferase N-terminal" evidence="7">
    <location>
        <begin position="49"/>
        <end position="315"/>
    </location>
</feature>
<evidence type="ECO:0000256" key="5">
    <source>
        <dbReference type="ARBA" id="ARBA00023098"/>
    </source>
</evidence>
<keyword evidence="6" id="KW-0275">Fatty acid biosynthesis</keyword>
<evidence type="ECO:0000313" key="9">
    <source>
        <dbReference type="Proteomes" id="UP000198853"/>
    </source>
</evidence>
<keyword evidence="1 6" id="KW-0444">Lipid biosynthesis</keyword>
<dbReference type="GO" id="GO:0003989">
    <property type="term" value="F:acetyl-CoA carboxylase activity"/>
    <property type="evidence" value="ECO:0007669"/>
    <property type="project" value="InterPro"/>
</dbReference>
<sequence>MLLSAIAHEGDRFCEKEVSILFKDLFSKKRKYATIPSERTQPTKMNDGVMTKCPNCKTIMYSRELKKYLSLCSECGHHFRMTADERIESTIDAGTFREMDVGLLSGNPLDFPEYEEKLTRDQEKTGLNEAVVTGEGKIDDYPVVLGVMDSRFRMGSMGTVVGEKISRAMLQAEKTNTPLILFSASGGARMQEGVLSLMQMAKTSVALERLNEAKIPFISIMTHPTTGGVSASFASLGDYNFAEPGALIGFAGRKVIEQTIREELPEDFQTAEFLLQHGQLDRVVHRSEMKATLVQILKIHGWSQEEGDKNESQSSI</sequence>
<keyword evidence="2 6" id="KW-0808">Transferase</keyword>
<feature type="binding site" evidence="6">
    <location>
        <position position="56"/>
    </location>
    <ligand>
        <name>Zn(2+)</name>
        <dbReference type="ChEBI" id="CHEBI:29105"/>
    </ligand>
</feature>
<comment type="similarity">
    <text evidence="6">Belongs to the AccD/PCCB family.</text>
</comment>
<keyword evidence="9" id="KW-1185">Reference proteome</keyword>
<dbReference type="PANTHER" id="PTHR42995">
    <property type="entry name" value="ACETYL-COENZYME A CARBOXYLASE CARBOXYL TRANSFERASE SUBUNIT BETA, CHLOROPLASTIC"/>
    <property type="match status" value="1"/>
</dbReference>
<evidence type="ECO:0000256" key="4">
    <source>
        <dbReference type="ARBA" id="ARBA00022771"/>
    </source>
</evidence>
<name>A0A1G8NC50_9BACI</name>
<keyword evidence="6" id="KW-0067">ATP-binding</keyword>
<dbReference type="InterPro" id="IPR000438">
    <property type="entry name" value="Acetyl_CoA_COase_Trfase_b_su"/>
</dbReference>
<dbReference type="SUPFAM" id="SSF52096">
    <property type="entry name" value="ClpP/crotonase"/>
    <property type="match status" value="1"/>
</dbReference>
<dbReference type="InterPro" id="IPR034733">
    <property type="entry name" value="AcCoA_carboxyl_beta"/>
</dbReference>
<dbReference type="PANTHER" id="PTHR42995:SF5">
    <property type="entry name" value="ACETYL-COENZYME A CARBOXYLASE CARBOXYL TRANSFERASE SUBUNIT BETA, CHLOROPLASTIC"/>
    <property type="match status" value="1"/>
</dbReference>
<dbReference type="GO" id="GO:0009317">
    <property type="term" value="C:acetyl-CoA carboxylase complex"/>
    <property type="evidence" value="ECO:0007669"/>
    <property type="project" value="InterPro"/>
</dbReference>
<dbReference type="PROSITE" id="PS50980">
    <property type="entry name" value="COA_CT_NTER"/>
    <property type="match status" value="1"/>
</dbReference>
<organism evidence="8 9">
    <name type="scientific">Natribacillus halophilus</name>
    <dbReference type="NCBI Taxonomy" id="549003"/>
    <lineage>
        <taxon>Bacteria</taxon>
        <taxon>Bacillati</taxon>
        <taxon>Bacillota</taxon>
        <taxon>Bacilli</taxon>
        <taxon>Bacillales</taxon>
        <taxon>Bacillaceae</taxon>
        <taxon>Natribacillus</taxon>
    </lineage>
</organism>
<feature type="zinc finger region" description="C4-type" evidence="6">
    <location>
        <begin position="53"/>
        <end position="75"/>
    </location>
</feature>
<accession>A0A1G8NC50</accession>
<dbReference type="GO" id="GO:0005524">
    <property type="term" value="F:ATP binding"/>
    <property type="evidence" value="ECO:0007669"/>
    <property type="project" value="UniProtKB-KW"/>
</dbReference>
<dbReference type="InterPro" id="IPR029045">
    <property type="entry name" value="ClpP/crotonase-like_dom_sf"/>
</dbReference>
<evidence type="ECO:0000313" key="8">
    <source>
        <dbReference type="EMBL" id="SDI77824.1"/>
    </source>
</evidence>
<reference evidence="8 9" key="1">
    <citation type="submission" date="2016-10" db="EMBL/GenBank/DDBJ databases">
        <authorList>
            <person name="de Groot N.N."/>
        </authorList>
    </citation>
    <scope>NUCLEOTIDE SEQUENCE [LARGE SCALE GENOMIC DNA]</scope>
    <source>
        <strain evidence="8 9">DSM 21771</strain>
    </source>
</reference>
<dbReference type="Proteomes" id="UP000198853">
    <property type="component" value="Unassembled WGS sequence"/>
</dbReference>
<keyword evidence="6" id="KW-0862">Zinc</keyword>
<proteinExistence type="inferred from homology"/>
<comment type="subcellular location">
    <subcellularLocation>
        <location evidence="6">Cytoplasm</location>
    </subcellularLocation>
</comment>
<comment type="subunit">
    <text evidence="6">Acetyl-CoA carboxylase is a heterohexamer composed of biotin carboxyl carrier protein (AccB), biotin carboxylase (AccC) and two subunits each of ACCase subunit alpha (AccA) and ACCase subunit beta (AccD).</text>
</comment>
<dbReference type="PRINTS" id="PR01070">
    <property type="entry name" value="ACCCTRFRASEB"/>
</dbReference>
<dbReference type="NCBIfam" id="TIGR00515">
    <property type="entry name" value="accD"/>
    <property type="match status" value="1"/>
</dbReference>
<dbReference type="InterPro" id="IPR011762">
    <property type="entry name" value="COA_CT_N"/>
</dbReference>
<evidence type="ECO:0000256" key="2">
    <source>
        <dbReference type="ARBA" id="ARBA00022679"/>
    </source>
</evidence>
<feature type="binding site" evidence="6">
    <location>
        <position position="75"/>
    </location>
    <ligand>
        <name>Zn(2+)</name>
        <dbReference type="ChEBI" id="CHEBI:29105"/>
    </ligand>
</feature>
<keyword evidence="6" id="KW-0963">Cytoplasm</keyword>
<dbReference type="EMBL" id="FNEN01000006">
    <property type="protein sequence ID" value="SDI77824.1"/>
    <property type="molecule type" value="Genomic_DNA"/>
</dbReference>
<dbReference type="GO" id="GO:0016743">
    <property type="term" value="F:carboxyl- or carbamoyltransferase activity"/>
    <property type="evidence" value="ECO:0007669"/>
    <property type="project" value="UniProtKB-UniRule"/>
</dbReference>
<keyword evidence="4 6" id="KW-0863">Zinc-finger</keyword>
<protein>
    <recommendedName>
        <fullName evidence="6">Acetyl-coenzyme A carboxylase carboxyl transferase subunit beta</fullName>
        <shortName evidence="6">ACCase subunit beta</shortName>
        <shortName evidence="6">Acetyl-CoA carboxylase carboxyltransferase subunit beta</shortName>
        <ecNumber evidence="6">2.1.3.15</ecNumber>
    </recommendedName>
</protein>
<comment type="pathway">
    <text evidence="6">Lipid metabolism; malonyl-CoA biosynthesis; malonyl-CoA from acetyl-CoA: step 1/1.</text>
</comment>
<dbReference type="GO" id="GO:0006633">
    <property type="term" value="P:fatty acid biosynthetic process"/>
    <property type="evidence" value="ECO:0007669"/>
    <property type="project" value="UniProtKB-KW"/>
</dbReference>
<evidence type="ECO:0000256" key="1">
    <source>
        <dbReference type="ARBA" id="ARBA00022516"/>
    </source>
</evidence>
<keyword evidence="6" id="KW-0276">Fatty acid metabolism</keyword>
<evidence type="ECO:0000256" key="6">
    <source>
        <dbReference type="HAMAP-Rule" id="MF_01395"/>
    </source>
</evidence>
<keyword evidence="6" id="KW-0547">Nucleotide-binding</keyword>
<evidence type="ECO:0000256" key="3">
    <source>
        <dbReference type="ARBA" id="ARBA00022723"/>
    </source>
</evidence>
<comment type="catalytic activity">
    <reaction evidence="6">
        <text>N(6)-carboxybiotinyl-L-lysyl-[protein] + acetyl-CoA = N(6)-biotinyl-L-lysyl-[protein] + malonyl-CoA</text>
        <dbReference type="Rhea" id="RHEA:54728"/>
        <dbReference type="Rhea" id="RHEA-COMP:10505"/>
        <dbReference type="Rhea" id="RHEA-COMP:10506"/>
        <dbReference type="ChEBI" id="CHEBI:57288"/>
        <dbReference type="ChEBI" id="CHEBI:57384"/>
        <dbReference type="ChEBI" id="CHEBI:83144"/>
        <dbReference type="ChEBI" id="CHEBI:83145"/>
        <dbReference type="EC" id="2.1.3.15"/>
    </reaction>
</comment>
<dbReference type="AlphaFoldDB" id="A0A1G8NC50"/>
<comment type="cofactor">
    <cofactor evidence="6">
        <name>Zn(2+)</name>
        <dbReference type="ChEBI" id="CHEBI:29105"/>
    </cofactor>
    <text evidence="6">Binds 1 zinc ion per subunit.</text>
</comment>
<comment type="function">
    <text evidence="6">Component of the acetyl coenzyme A carboxylase (ACC) complex. Biotin carboxylase (BC) catalyzes the carboxylation of biotin on its carrier protein (BCCP) and then the CO(2) group is transferred by the transcarboxylase to acetyl-CoA to form malonyl-CoA.</text>
</comment>
<dbReference type="GO" id="GO:2001295">
    <property type="term" value="P:malonyl-CoA biosynthetic process"/>
    <property type="evidence" value="ECO:0007669"/>
    <property type="project" value="UniProtKB-UniRule"/>
</dbReference>
<feature type="binding site" evidence="6">
    <location>
        <position position="53"/>
    </location>
    <ligand>
        <name>Zn(2+)</name>
        <dbReference type="ChEBI" id="CHEBI:29105"/>
    </ligand>
</feature>
<dbReference type="Pfam" id="PF01039">
    <property type="entry name" value="Carboxyl_trans"/>
    <property type="match status" value="1"/>
</dbReference>
<evidence type="ECO:0000259" key="7">
    <source>
        <dbReference type="PROSITE" id="PS50980"/>
    </source>
</evidence>
<dbReference type="Gene3D" id="3.90.226.10">
    <property type="entry name" value="2-enoyl-CoA Hydratase, Chain A, domain 1"/>
    <property type="match status" value="1"/>
</dbReference>